<name>A0A2R6WYF7_MARPO</name>
<feature type="compositionally biased region" description="Low complexity" evidence="1">
    <location>
        <begin position="695"/>
        <end position="706"/>
    </location>
</feature>
<dbReference type="EMBL" id="KZ772720">
    <property type="protein sequence ID" value="PTQ38892.1"/>
    <property type="molecule type" value="Genomic_DNA"/>
</dbReference>
<feature type="region of interest" description="Disordered" evidence="1">
    <location>
        <begin position="326"/>
        <end position="345"/>
    </location>
</feature>
<evidence type="ECO:0000313" key="4">
    <source>
        <dbReference type="Proteomes" id="UP000244005"/>
    </source>
</evidence>
<evidence type="ECO:0000256" key="1">
    <source>
        <dbReference type="SAM" id="MobiDB-lite"/>
    </source>
</evidence>
<feature type="region of interest" description="Disordered" evidence="1">
    <location>
        <begin position="54"/>
        <end position="89"/>
    </location>
</feature>
<dbReference type="Proteomes" id="UP000244005">
    <property type="component" value="Unassembled WGS sequence"/>
</dbReference>
<gene>
    <name evidence="3" type="ORF">MARPO_0048s0020</name>
</gene>
<feature type="region of interest" description="Disordered" evidence="1">
    <location>
        <begin position="647"/>
        <end position="747"/>
    </location>
</feature>
<feature type="domain" description="WRKY19-like zinc finger" evidence="2">
    <location>
        <begin position="464"/>
        <end position="488"/>
    </location>
</feature>
<feature type="domain" description="WRKY19-like zinc finger" evidence="2">
    <location>
        <begin position="439"/>
        <end position="463"/>
    </location>
</feature>
<accession>A0A2R6WYF7</accession>
<feature type="compositionally biased region" description="Low complexity" evidence="1">
    <location>
        <begin position="332"/>
        <end position="342"/>
    </location>
</feature>
<keyword evidence="4" id="KW-1185">Reference proteome</keyword>
<dbReference type="OMA" id="HGPRDDE"/>
<feature type="compositionally biased region" description="Pro residues" evidence="1">
    <location>
        <begin position="721"/>
        <end position="730"/>
    </location>
</feature>
<proteinExistence type="predicted"/>
<dbReference type="OrthoDB" id="77038at2759"/>
<feature type="region of interest" description="Disordered" evidence="1">
    <location>
        <begin position="239"/>
        <end position="266"/>
    </location>
</feature>
<feature type="region of interest" description="Disordered" evidence="1">
    <location>
        <begin position="107"/>
        <end position="165"/>
    </location>
</feature>
<dbReference type="PANTHER" id="PTHR31827:SF1">
    <property type="entry name" value="EMB|CAB89363.1"/>
    <property type="match status" value="1"/>
</dbReference>
<dbReference type="InterPro" id="IPR056866">
    <property type="entry name" value="Znf_WRKY19"/>
</dbReference>
<dbReference type="PANTHER" id="PTHR31827">
    <property type="entry name" value="EMB|CAB89363.1"/>
    <property type="match status" value="1"/>
</dbReference>
<feature type="domain" description="WRKY19-like zinc finger" evidence="2">
    <location>
        <begin position="390"/>
        <end position="413"/>
    </location>
</feature>
<sequence>MIGGGVFWEENMVSAASREFLSLRRENGDSFGPFGGSRAAHSAAAAATQDALSKFKGSDPPYRCPSADSPTTTLSIGGDSMPPAGARIPDDQSRETLLQLKPWSVSADMPSRAHGAQQPQVSMDHSGGGEYTSQDNSSKGVKRKRTAGANRAGEQGSSDADEDREVEKGIVLCWGTLNKGRSTGESPAPVQFPSKHASAIESQVLLGLRQNDNCSGSSEDYSYQYGAATQDHGTLLRLGQTGAGESNASQRRFAPSKAPGVAVSGGEGVHLGLAPAGGTSSSEAPRFETTMDGVPVVDEGSSSARMSKTGGGFMPALLMGSQIRVNPSPLNHQQQQQQQQHQRISSSEIPIFQEDPGVSEQELSMSIRASTSGGTTSTSGASGLSDRANKVCKFRGCSKGARGASGLCIAHGGGRRCEKQGCNKGAEGRTVYCKAHGGGRRCQSLGCTKSAEGKTDFCIGHGGGRRCSHEGCDKAARGRSGLCIRHGGGKRCTHENCTKSAEGYSGLCISHGGGRRCHFPECSKGAQGSTLYCKAHAGGEALHDPGSATRAPRAALRCARATAAASAVCTTGAACAPRACTAGRCTAWPTAGASAVRSKGAPRARAAGRIFACATGAASAARSINAARARRAAPIFARPMAAASAASGASRARDSASPARRPATSSPGARRGYAPRTAPRCRTAECTGARGWGRGSPPASSEGSSRARARAAARRSAVAPPRAPPAPCATPAPARSAPSTATACTAA</sequence>
<feature type="compositionally biased region" description="Low complexity" evidence="1">
    <location>
        <begin position="731"/>
        <end position="747"/>
    </location>
</feature>
<protein>
    <recommendedName>
        <fullName evidence="2">WRKY19-like zinc finger domain-containing protein</fullName>
    </recommendedName>
</protein>
<evidence type="ECO:0000313" key="3">
    <source>
        <dbReference type="EMBL" id="PTQ38892.1"/>
    </source>
</evidence>
<dbReference type="Pfam" id="PF24906">
    <property type="entry name" value="Zf_WRKY19"/>
    <property type="match status" value="4"/>
</dbReference>
<reference evidence="4" key="1">
    <citation type="journal article" date="2017" name="Cell">
        <title>Insights into land plant evolution garnered from the Marchantia polymorpha genome.</title>
        <authorList>
            <person name="Bowman J.L."/>
            <person name="Kohchi T."/>
            <person name="Yamato K.T."/>
            <person name="Jenkins J."/>
            <person name="Shu S."/>
            <person name="Ishizaki K."/>
            <person name="Yamaoka S."/>
            <person name="Nishihama R."/>
            <person name="Nakamura Y."/>
            <person name="Berger F."/>
            <person name="Adam C."/>
            <person name="Aki S.S."/>
            <person name="Althoff F."/>
            <person name="Araki T."/>
            <person name="Arteaga-Vazquez M.A."/>
            <person name="Balasubrmanian S."/>
            <person name="Barry K."/>
            <person name="Bauer D."/>
            <person name="Boehm C.R."/>
            <person name="Briginshaw L."/>
            <person name="Caballero-Perez J."/>
            <person name="Catarino B."/>
            <person name="Chen F."/>
            <person name="Chiyoda S."/>
            <person name="Chovatia M."/>
            <person name="Davies K.M."/>
            <person name="Delmans M."/>
            <person name="Demura T."/>
            <person name="Dierschke T."/>
            <person name="Dolan L."/>
            <person name="Dorantes-Acosta A.E."/>
            <person name="Eklund D.M."/>
            <person name="Florent S.N."/>
            <person name="Flores-Sandoval E."/>
            <person name="Fujiyama A."/>
            <person name="Fukuzawa H."/>
            <person name="Galik B."/>
            <person name="Grimanelli D."/>
            <person name="Grimwood J."/>
            <person name="Grossniklaus U."/>
            <person name="Hamada T."/>
            <person name="Haseloff J."/>
            <person name="Hetherington A.J."/>
            <person name="Higo A."/>
            <person name="Hirakawa Y."/>
            <person name="Hundley H.N."/>
            <person name="Ikeda Y."/>
            <person name="Inoue K."/>
            <person name="Inoue S.I."/>
            <person name="Ishida S."/>
            <person name="Jia Q."/>
            <person name="Kakita M."/>
            <person name="Kanazawa T."/>
            <person name="Kawai Y."/>
            <person name="Kawashima T."/>
            <person name="Kennedy M."/>
            <person name="Kinose K."/>
            <person name="Kinoshita T."/>
            <person name="Kohara Y."/>
            <person name="Koide E."/>
            <person name="Komatsu K."/>
            <person name="Kopischke S."/>
            <person name="Kubo M."/>
            <person name="Kyozuka J."/>
            <person name="Lagercrantz U."/>
            <person name="Lin S.S."/>
            <person name="Lindquist E."/>
            <person name="Lipzen A.M."/>
            <person name="Lu C.W."/>
            <person name="De Luna E."/>
            <person name="Martienssen R.A."/>
            <person name="Minamino N."/>
            <person name="Mizutani M."/>
            <person name="Mizutani M."/>
            <person name="Mochizuki N."/>
            <person name="Monte I."/>
            <person name="Mosher R."/>
            <person name="Nagasaki H."/>
            <person name="Nakagami H."/>
            <person name="Naramoto S."/>
            <person name="Nishitani K."/>
            <person name="Ohtani M."/>
            <person name="Okamoto T."/>
            <person name="Okumura M."/>
            <person name="Phillips J."/>
            <person name="Pollak B."/>
            <person name="Reinders A."/>
            <person name="Rovekamp M."/>
            <person name="Sano R."/>
            <person name="Sawa S."/>
            <person name="Schmid M.W."/>
            <person name="Shirakawa M."/>
            <person name="Solano R."/>
            <person name="Spunde A."/>
            <person name="Suetsugu N."/>
            <person name="Sugano S."/>
            <person name="Sugiyama A."/>
            <person name="Sun R."/>
            <person name="Suzuki Y."/>
            <person name="Takenaka M."/>
            <person name="Takezawa D."/>
            <person name="Tomogane H."/>
            <person name="Tsuzuki M."/>
            <person name="Ueda T."/>
            <person name="Umeda M."/>
            <person name="Ward J.M."/>
            <person name="Watanabe Y."/>
            <person name="Yazaki K."/>
            <person name="Yokoyama R."/>
            <person name="Yoshitake Y."/>
            <person name="Yotsui I."/>
            <person name="Zachgo S."/>
            <person name="Schmutz J."/>
        </authorList>
    </citation>
    <scope>NUCLEOTIDE SEQUENCE [LARGE SCALE GENOMIC DNA]</scope>
    <source>
        <strain evidence="4">Tak-1</strain>
    </source>
</reference>
<evidence type="ECO:0000259" key="2">
    <source>
        <dbReference type="Pfam" id="PF24906"/>
    </source>
</evidence>
<feature type="compositionally biased region" description="Low complexity" evidence="1">
    <location>
        <begin position="647"/>
        <end position="671"/>
    </location>
</feature>
<organism evidence="3 4">
    <name type="scientific">Marchantia polymorpha</name>
    <name type="common">Common liverwort</name>
    <name type="synonym">Marchantia aquatica</name>
    <dbReference type="NCBI Taxonomy" id="3197"/>
    <lineage>
        <taxon>Eukaryota</taxon>
        <taxon>Viridiplantae</taxon>
        <taxon>Streptophyta</taxon>
        <taxon>Embryophyta</taxon>
        <taxon>Marchantiophyta</taxon>
        <taxon>Marchantiopsida</taxon>
        <taxon>Marchantiidae</taxon>
        <taxon>Marchantiales</taxon>
        <taxon>Marchantiaceae</taxon>
        <taxon>Marchantia</taxon>
    </lineage>
</organism>
<feature type="domain" description="WRKY19-like zinc finger" evidence="2">
    <location>
        <begin position="489"/>
        <end position="513"/>
    </location>
</feature>
<dbReference type="AlphaFoldDB" id="A0A2R6WYF7"/>